<dbReference type="PANTHER" id="PTHR43569:SF2">
    <property type="entry name" value="AMIDOHYDROLASE-RELATED DOMAIN-CONTAINING PROTEIN"/>
    <property type="match status" value="1"/>
</dbReference>
<dbReference type="GO" id="GO:0016787">
    <property type="term" value="F:hydrolase activity"/>
    <property type="evidence" value="ECO:0007669"/>
    <property type="project" value="InterPro"/>
</dbReference>
<evidence type="ECO:0000256" key="1">
    <source>
        <dbReference type="ARBA" id="ARBA00038310"/>
    </source>
</evidence>
<sequence>MKIDAHQHFWKFDPVRDAWIDDSMKVIQRDFLPSDLKPILAENKIDGCVAVQADQSETETAFLLKLAKENNFIKGVVGWIDLCADNTRDRLAHFSENPLLKGIRHIAQGEADDFLIRPDVLRGIGLLAEFSLTYDILVFAHQLPAAIEMAMQFPNQSFVLDHIAKPKISEGIDEEWKNNIRKLAELQNVSCKISGMVTETSGFIWSKQDFEPFLDHIMTEFGVERVMYGSDWPVCLLAANYGEQLNIVADYISKFSETEQRKIMGDNASAFYRL</sequence>
<dbReference type="Gene3D" id="3.20.20.140">
    <property type="entry name" value="Metal-dependent hydrolases"/>
    <property type="match status" value="1"/>
</dbReference>
<name>A0AA37SVQ2_9BACT</name>
<evidence type="ECO:0000313" key="3">
    <source>
        <dbReference type="EMBL" id="GLR18695.1"/>
    </source>
</evidence>
<accession>A0AA37SVQ2</accession>
<dbReference type="AlphaFoldDB" id="A0AA37SVQ2"/>
<organism evidence="3 4">
    <name type="scientific">Portibacter lacus</name>
    <dbReference type="NCBI Taxonomy" id="1099794"/>
    <lineage>
        <taxon>Bacteria</taxon>
        <taxon>Pseudomonadati</taxon>
        <taxon>Bacteroidota</taxon>
        <taxon>Saprospiria</taxon>
        <taxon>Saprospirales</taxon>
        <taxon>Haliscomenobacteraceae</taxon>
        <taxon>Portibacter</taxon>
    </lineage>
</organism>
<reference evidence="3" key="2">
    <citation type="submission" date="2023-01" db="EMBL/GenBank/DDBJ databases">
        <title>Draft genome sequence of Portibacter lacus strain NBRC 108769.</title>
        <authorList>
            <person name="Sun Q."/>
            <person name="Mori K."/>
        </authorList>
    </citation>
    <scope>NUCLEOTIDE SEQUENCE</scope>
    <source>
        <strain evidence="3">NBRC 108769</strain>
    </source>
</reference>
<dbReference type="RefSeq" id="WP_235294182.1">
    <property type="nucleotide sequence ID" value="NZ_BSOH01000021.1"/>
</dbReference>
<keyword evidence="4" id="KW-1185">Reference proteome</keyword>
<dbReference type="Pfam" id="PF04909">
    <property type="entry name" value="Amidohydro_2"/>
    <property type="match status" value="1"/>
</dbReference>
<comment type="caution">
    <text evidence="3">The sequence shown here is derived from an EMBL/GenBank/DDBJ whole genome shotgun (WGS) entry which is preliminary data.</text>
</comment>
<dbReference type="SUPFAM" id="SSF51556">
    <property type="entry name" value="Metallo-dependent hydrolases"/>
    <property type="match status" value="1"/>
</dbReference>
<evidence type="ECO:0000259" key="2">
    <source>
        <dbReference type="Pfam" id="PF04909"/>
    </source>
</evidence>
<dbReference type="EMBL" id="BSOH01000021">
    <property type="protein sequence ID" value="GLR18695.1"/>
    <property type="molecule type" value="Genomic_DNA"/>
</dbReference>
<dbReference type="PANTHER" id="PTHR43569">
    <property type="entry name" value="AMIDOHYDROLASE"/>
    <property type="match status" value="1"/>
</dbReference>
<dbReference type="InterPro" id="IPR052350">
    <property type="entry name" value="Metallo-dep_Lactonases"/>
</dbReference>
<feature type="domain" description="Amidohydrolase-related" evidence="2">
    <location>
        <begin position="3"/>
        <end position="274"/>
    </location>
</feature>
<evidence type="ECO:0000313" key="4">
    <source>
        <dbReference type="Proteomes" id="UP001156666"/>
    </source>
</evidence>
<dbReference type="InterPro" id="IPR006680">
    <property type="entry name" value="Amidohydro-rel"/>
</dbReference>
<reference evidence="3" key="1">
    <citation type="journal article" date="2014" name="Int. J. Syst. Evol. Microbiol.">
        <title>Complete genome sequence of Corynebacterium casei LMG S-19264T (=DSM 44701T), isolated from a smear-ripened cheese.</title>
        <authorList>
            <consortium name="US DOE Joint Genome Institute (JGI-PGF)"/>
            <person name="Walter F."/>
            <person name="Albersmeier A."/>
            <person name="Kalinowski J."/>
            <person name="Ruckert C."/>
        </authorList>
    </citation>
    <scope>NUCLEOTIDE SEQUENCE</scope>
    <source>
        <strain evidence="3">NBRC 108769</strain>
    </source>
</reference>
<comment type="similarity">
    <text evidence="1">Belongs to the metallo-dependent hydrolases superfamily.</text>
</comment>
<proteinExistence type="inferred from homology"/>
<gene>
    <name evidence="3" type="ORF">GCM10007940_33110</name>
</gene>
<protein>
    <submittedName>
        <fullName evidence="3">Amidohydrolase</fullName>
    </submittedName>
</protein>
<dbReference type="Proteomes" id="UP001156666">
    <property type="component" value="Unassembled WGS sequence"/>
</dbReference>
<dbReference type="InterPro" id="IPR032466">
    <property type="entry name" value="Metal_Hydrolase"/>
</dbReference>